<reference evidence="1" key="1">
    <citation type="submission" date="2010-07" db="EMBL/GenBank/DDBJ databases">
        <authorList>
            <consortium name="CONSOLIDER consortium CSD2007-00005"/>
            <person name="Guazzaroni M.-E."/>
            <person name="Richter M."/>
            <person name="Garcia-Salamanca A."/>
            <person name="Yarza P."/>
            <person name="Ferrer M."/>
        </authorList>
    </citation>
    <scope>NUCLEOTIDE SEQUENCE</scope>
</reference>
<sequence length="52" mass="5823">ESLQLLIAEHPESAYIDDALFEMGKAIWSLKTKKSLRMLSSGSEQLSIKQLS</sequence>
<accession>D9PKF6</accession>
<protein>
    <submittedName>
        <fullName evidence="1">Uncharacterized protein</fullName>
    </submittedName>
</protein>
<feature type="non-terminal residue" evidence="1">
    <location>
        <position position="1"/>
    </location>
</feature>
<evidence type="ECO:0000313" key="1">
    <source>
        <dbReference type="EMBL" id="EFK95962.1"/>
    </source>
</evidence>
<dbReference type="AlphaFoldDB" id="D9PKF6"/>
<name>D9PKF6_9ZZZZ</name>
<gene>
    <name evidence="1" type="ORF">LDC_2023</name>
</gene>
<comment type="caution">
    <text evidence="1">The sequence shown here is derived from an EMBL/GenBank/DDBJ whole genome shotgun (WGS) entry which is preliminary data.</text>
</comment>
<reference evidence="1" key="2">
    <citation type="journal article" date="2011" name="Microb. Ecol.">
        <title>Taxonomic and Functional Metagenomic Profiling of the Microbial Community in the Anoxic Sediment of a Sub-saline Shallow Lake (Laguna de Carrizo, Central Spain).</title>
        <authorList>
            <person name="Ferrer M."/>
            <person name="Guazzaroni M.E."/>
            <person name="Richter M."/>
            <person name="Garcia-Salamanca A."/>
            <person name="Yarza P."/>
            <person name="Suarez-Suarez A."/>
            <person name="Solano J."/>
            <person name="Alcaide M."/>
            <person name="van Dillewijn P."/>
            <person name="Molina-Henares M.A."/>
            <person name="Lopez-Cortes N."/>
            <person name="Al-Ramahi Y."/>
            <person name="Guerrero C."/>
            <person name="Acosta A."/>
            <person name="de Eugenio L.I."/>
            <person name="Martinez V."/>
            <person name="Marques S."/>
            <person name="Rojo F."/>
            <person name="Santero E."/>
            <person name="Genilloud O."/>
            <person name="Perez-Perez J."/>
            <person name="Rossello-Mora R."/>
            <person name="Ramos J.L."/>
        </authorList>
    </citation>
    <scope>NUCLEOTIDE SEQUENCE</scope>
</reference>
<organism evidence="1">
    <name type="scientific">sediment metagenome</name>
    <dbReference type="NCBI Taxonomy" id="749907"/>
    <lineage>
        <taxon>unclassified sequences</taxon>
        <taxon>metagenomes</taxon>
        <taxon>ecological metagenomes</taxon>
    </lineage>
</organism>
<dbReference type="EMBL" id="ADZX01000604">
    <property type="protein sequence ID" value="EFK95962.1"/>
    <property type="molecule type" value="Genomic_DNA"/>
</dbReference>
<proteinExistence type="predicted"/>